<dbReference type="AlphaFoldDB" id="A0A0K1PZI5"/>
<dbReference type="KEGG" id="llu:AKJ09_05602"/>
<proteinExistence type="predicted"/>
<sequence length="106" mass="11266">MLPEQKATSYAHDPAMGTVVVVCETGPRSPLHGEMDGRLLLDKTEHLVGIDVAPETPDRLVMMLGPHEAVDHVEAARVHVESGGRTVTLHGPFAKLVAPGASPYVP</sequence>
<dbReference type="STRING" id="1391654.AKJ09_05602"/>
<accession>A0A0K1PZI5</accession>
<dbReference type="EMBL" id="CP012333">
    <property type="protein sequence ID" value="AKU98938.1"/>
    <property type="molecule type" value="Genomic_DNA"/>
</dbReference>
<organism evidence="1 2">
    <name type="scientific">Labilithrix luteola</name>
    <dbReference type="NCBI Taxonomy" id="1391654"/>
    <lineage>
        <taxon>Bacteria</taxon>
        <taxon>Pseudomonadati</taxon>
        <taxon>Myxococcota</taxon>
        <taxon>Polyangia</taxon>
        <taxon>Polyangiales</taxon>
        <taxon>Labilitrichaceae</taxon>
        <taxon>Labilithrix</taxon>
    </lineage>
</organism>
<evidence type="ECO:0000313" key="1">
    <source>
        <dbReference type="EMBL" id="AKU98938.1"/>
    </source>
</evidence>
<dbReference type="RefSeq" id="WP_146650079.1">
    <property type="nucleotide sequence ID" value="NZ_CP012333.1"/>
</dbReference>
<name>A0A0K1PZI5_9BACT</name>
<gene>
    <name evidence="1" type="ORF">AKJ09_05602</name>
</gene>
<keyword evidence="2" id="KW-1185">Reference proteome</keyword>
<reference evidence="1 2" key="1">
    <citation type="submission" date="2015-08" db="EMBL/GenBank/DDBJ databases">
        <authorList>
            <person name="Babu N.S."/>
            <person name="Beckwith C.J."/>
            <person name="Beseler K.G."/>
            <person name="Brison A."/>
            <person name="Carone J.V."/>
            <person name="Caskin T.P."/>
            <person name="Diamond M."/>
            <person name="Durham M.E."/>
            <person name="Foxe J.M."/>
            <person name="Go M."/>
            <person name="Henderson B.A."/>
            <person name="Jones I.B."/>
            <person name="McGettigan J.A."/>
            <person name="Micheletti S.J."/>
            <person name="Nasrallah M.E."/>
            <person name="Ortiz D."/>
            <person name="Piller C.R."/>
            <person name="Privatt S.R."/>
            <person name="Schneider S.L."/>
            <person name="Sharp S."/>
            <person name="Smith T.C."/>
            <person name="Stanton J.D."/>
            <person name="Ullery H.E."/>
            <person name="Wilson R.J."/>
            <person name="Serrano M.G."/>
            <person name="Buck G."/>
            <person name="Lee V."/>
            <person name="Wang Y."/>
            <person name="Carvalho R."/>
            <person name="Voegtly L."/>
            <person name="Shi R."/>
            <person name="Duckworth R."/>
            <person name="Johnson A."/>
            <person name="Loviza R."/>
            <person name="Walstead R."/>
            <person name="Shah Z."/>
            <person name="Kiflezghi M."/>
            <person name="Wade K."/>
            <person name="Ball S.L."/>
            <person name="Bradley K.W."/>
            <person name="Asai D.J."/>
            <person name="Bowman C.A."/>
            <person name="Russell D.A."/>
            <person name="Pope W.H."/>
            <person name="Jacobs-Sera D."/>
            <person name="Hendrix R.W."/>
            <person name="Hatfull G.F."/>
        </authorList>
    </citation>
    <scope>NUCLEOTIDE SEQUENCE [LARGE SCALE GENOMIC DNA]</scope>
    <source>
        <strain evidence="1 2">DSM 27648</strain>
    </source>
</reference>
<protein>
    <submittedName>
        <fullName evidence="1">Uncharacterized protein</fullName>
    </submittedName>
</protein>
<dbReference type="Proteomes" id="UP000064967">
    <property type="component" value="Chromosome"/>
</dbReference>
<evidence type="ECO:0000313" key="2">
    <source>
        <dbReference type="Proteomes" id="UP000064967"/>
    </source>
</evidence>